<comment type="caution">
    <text evidence="1">The sequence shown here is derived from an EMBL/GenBank/DDBJ whole genome shotgun (WGS) entry which is preliminary data.</text>
</comment>
<dbReference type="AlphaFoldDB" id="A0A7Y9U8X9"/>
<gene>
    <name evidence="1" type="ORF">BDD16_004368</name>
</gene>
<accession>A0A7Y9U8X9</accession>
<protein>
    <submittedName>
        <fullName evidence="1">Uncharacterized protein</fullName>
    </submittedName>
</protein>
<evidence type="ECO:0000313" key="1">
    <source>
        <dbReference type="EMBL" id="NYG35382.1"/>
    </source>
</evidence>
<proteinExistence type="predicted"/>
<reference evidence="1 2" key="1">
    <citation type="submission" date="2020-07" db="EMBL/GenBank/DDBJ databases">
        <title>Genomic Encyclopedia of Archaeal and Bacterial Type Strains, Phase II (KMG-II): from individual species to whole genera.</title>
        <authorList>
            <person name="Goeker M."/>
        </authorList>
    </citation>
    <scope>NUCLEOTIDE SEQUENCE [LARGE SCALE GENOMIC DNA]</scope>
    <source>
        <strain evidence="1 2">DSM 21226</strain>
    </source>
</reference>
<keyword evidence="2" id="KW-1185">Reference proteome</keyword>
<dbReference type="RefSeq" id="WP_179635910.1">
    <property type="nucleotide sequence ID" value="NZ_JACCFH010000001.1"/>
</dbReference>
<sequence length="415" mass="43721">MRNNRFLRGGPRGALVAALIAAGVLSGGLVRAHEAEEDALPGTAGWRLNAAAALSAIKANQSWPMPRWSGVLGSGQTADDRRGLHVEHAMLGGAFRADTAGGVQLGARLAVGWHGQGAAHVETATGEARYRLGDDPLSLSVGRMAVPMGTVLTEAGHLDRYAQTPLIRRAVSDGDWIDDGVHLRWRRGDGQDDGLQTVGVGLWRAKAFPGSAAAAVAPSLHLRAGQGEWTADGFAMRLVPRSRGAYAASSTAGHTHSQPDCARSLVGVTCFDGRSVVVGASLRWTPHDLPLVLTLAGLSQHERGTLDSLSGSADYRGRTTGGWLDAVWSLDARWQLGLRAERLVARHRLEGPGATGVAQDAGLATNQPMHRLAGSLALQPSEGWRVIAEAGAERGAERTSRWVGLRLITQASLQP</sequence>
<dbReference type="Proteomes" id="UP000518288">
    <property type="component" value="Unassembled WGS sequence"/>
</dbReference>
<dbReference type="EMBL" id="JACCFH010000001">
    <property type="protein sequence ID" value="NYG35382.1"/>
    <property type="molecule type" value="Genomic_DNA"/>
</dbReference>
<evidence type="ECO:0000313" key="2">
    <source>
        <dbReference type="Proteomes" id="UP000518288"/>
    </source>
</evidence>
<name>A0A7Y9U8X9_9BURK</name>
<organism evidence="1 2">
    <name type="scientific">Sphaerotilus montanus</name>
    <dbReference type="NCBI Taxonomy" id="522889"/>
    <lineage>
        <taxon>Bacteria</taxon>
        <taxon>Pseudomonadati</taxon>
        <taxon>Pseudomonadota</taxon>
        <taxon>Betaproteobacteria</taxon>
        <taxon>Burkholderiales</taxon>
        <taxon>Sphaerotilaceae</taxon>
        <taxon>Sphaerotilus</taxon>
    </lineage>
</organism>